<comment type="caution">
    <text evidence="3">The sequence shown here is derived from an EMBL/GenBank/DDBJ whole genome shotgun (WGS) entry which is preliminary data.</text>
</comment>
<evidence type="ECO:0000313" key="3">
    <source>
        <dbReference type="EMBL" id="NWS70928.1"/>
    </source>
</evidence>
<protein>
    <submittedName>
        <fullName evidence="3">TUSC1 protein</fullName>
    </submittedName>
</protein>
<name>A0A7K5HNW7_CROSL</name>
<feature type="compositionally biased region" description="Gly residues" evidence="2">
    <location>
        <begin position="1"/>
        <end position="21"/>
    </location>
</feature>
<evidence type="ECO:0000256" key="1">
    <source>
        <dbReference type="SAM" id="Coils"/>
    </source>
</evidence>
<evidence type="ECO:0000256" key="2">
    <source>
        <dbReference type="SAM" id="MobiDB-lite"/>
    </source>
</evidence>
<feature type="coiled-coil region" evidence="1">
    <location>
        <begin position="59"/>
        <end position="100"/>
    </location>
</feature>
<accession>A0A7K5HNW7</accession>
<feature type="region of interest" description="Disordered" evidence="2">
    <location>
        <begin position="147"/>
        <end position="170"/>
    </location>
</feature>
<feature type="compositionally biased region" description="Basic residues" evidence="2">
    <location>
        <begin position="24"/>
        <end position="36"/>
    </location>
</feature>
<feature type="compositionally biased region" description="Polar residues" evidence="2">
    <location>
        <begin position="156"/>
        <end position="170"/>
    </location>
</feature>
<dbReference type="Proteomes" id="UP000549499">
    <property type="component" value="Unassembled WGS sequence"/>
</dbReference>
<keyword evidence="4" id="KW-1185">Reference proteome</keyword>
<dbReference type="AlphaFoldDB" id="A0A7K5HNW7"/>
<dbReference type="OrthoDB" id="9838253at2759"/>
<gene>
    <name evidence="3" type="primary">Tusc1</name>
    <name evidence="3" type="ORF">CROSUL_R02329</name>
</gene>
<reference evidence="3 4" key="1">
    <citation type="submission" date="2019-09" db="EMBL/GenBank/DDBJ databases">
        <title>Bird 10,000 Genomes (B10K) Project - Family phase.</title>
        <authorList>
            <person name="Zhang G."/>
        </authorList>
    </citation>
    <scope>NUCLEOTIDE SEQUENCE [LARGE SCALE GENOMIC DNA]</scope>
    <source>
        <strain evidence="3">B10K-DU-003-44</strain>
        <tissue evidence="3">Muscle</tissue>
    </source>
</reference>
<sequence>QEGPSAGGQEGPSAGASGGEGRASRRRGGGRRRRAGRRGESPGWELHLAERYANLAQGYDEALREREVGEWQNARLKEENARLRLENRRLRRENRNLFREVLISPDSPDEEAGVLRAQLTRLQEKHRRALEHLRRCQLAGWSEAADLDELLEEGEQPSSTSDQPQQNVNP</sequence>
<feature type="non-terminal residue" evidence="3">
    <location>
        <position position="1"/>
    </location>
</feature>
<keyword evidence="1" id="KW-0175">Coiled coil</keyword>
<organism evidence="3 4">
    <name type="scientific">Crotophaga sulcirostris</name>
    <name type="common">Groove-billed ani</name>
    <dbReference type="NCBI Taxonomy" id="33598"/>
    <lineage>
        <taxon>Eukaryota</taxon>
        <taxon>Metazoa</taxon>
        <taxon>Chordata</taxon>
        <taxon>Craniata</taxon>
        <taxon>Vertebrata</taxon>
        <taxon>Euteleostomi</taxon>
        <taxon>Archelosauria</taxon>
        <taxon>Archosauria</taxon>
        <taxon>Dinosauria</taxon>
        <taxon>Saurischia</taxon>
        <taxon>Theropoda</taxon>
        <taxon>Coelurosauria</taxon>
        <taxon>Aves</taxon>
        <taxon>Neognathae</taxon>
        <taxon>Neoaves</taxon>
        <taxon>Otidimorphae</taxon>
        <taxon>Cuculiformes</taxon>
        <taxon>Crotophagidae</taxon>
        <taxon>Crotophaga</taxon>
    </lineage>
</organism>
<evidence type="ECO:0000313" key="4">
    <source>
        <dbReference type="Proteomes" id="UP000549499"/>
    </source>
</evidence>
<dbReference type="EMBL" id="VYZB01000193">
    <property type="protein sequence ID" value="NWS70928.1"/>
    <property type="molecule type" value="Genomic_DNA"/>
</dbReference>
<feature type="non-terminal residue" evidence="3">
    <location>
        <position position="170"/>
    </location>
</feature>
<feature type="region of interest" description="Disordered" evidence="2">
    <location>
        <begin position="1"/>
        <end position="43"/>
    </location>
</feature>
<proteinExistence type="predicted"/>